<evidence type="ECO:0000256" key="1">
    <source>
        <dbReference type="SAM" id="MobiDB-lite"/>
    </source>
</evidence>
<dbReference type="Gene3D" id="1.25.40.10">
    <property type="entry name" value="Tetratricopeptide repeat domain"/>
    <property type="match status" value="1"/>
</dbReference>
<dbReference type="EMBL" id="JBBWWR010000007">
    <property type="protein sequence ID" value="KAK8963158.1"/>
    <property type="molecule type" value="Genomic_DNA"/>
</dbReference>
<sequence length="112" mass="12259">MVEEAFSYFKSMKIEHYGCLVHTLGWAGFIKKAKNLVERMPTEPDGIIWGSLLQSSRVHGNAEVGDEAAAQLMVLDQRDSSGHVILSNALPRDRDFSGSAADGEISDGLQHD</sequence>
<name>A0ABR2MJL2_9ASPA</name>
<protein>
    <submittedName>
        <fullName evidence="2">Pentatricopeptide repeat-containing protein</fullName>
    </submittedName>
</protein>
<evidence type="ECO:0000313" key="2">
    <source>
        <dbReference type="EMBL" id="KAK8963158.1"/>
    </source>
</evidence>
<accession>A0ABR2MJL2</accession>
<gene>
    <name evidence="2" type="primary">PCMP-H57</name>
    <name evidence="2" type="ORF">KSP40_PGU014204</name>
</gene>
<dbReference type="PANTHER" id="PTHR47926:SF436">
    <property type="entry name" value="PENTATRICOPEPTIDE REPEAT-CONTAINING PROTEIN ELI1, CHLOROPLASTIC-LIKE ISOFORM X2"/>
    <property type="match status" value="1"/>
</dbReference>
<dbReference type="InterPro" id="IPR046960">
    <property type="entry name" value="PPR_At4g14850-like_plant"/>
</dbReference>
<comment type="caution">
    <text evidence="2">The sequence shown here is derived from an EMBL/GenBank/DDBJ whole genome shotgun (WGS) entry which is preliminary data.</text>
</comment>
<feature type="region of interest" description="Disordered" evidence="1">
    <location>
        <begin position="93"/>
        <end position="112"/>
    </location>
</feature>
<dbReference type="PANTHER" id="PTHR47926">
    <property type="entry name" value="PENTATRICOPEPTIDE REPEAT-CONTAINING PROTEIN"/>
    <property type="match status" value="1"/>
</dbReference>
<evidence type="ECO:0000313" key="3">
    <source>
        <dbReference type="Proteomes" id="UP001412067"/>
    </source>
</evidence>
<dbReference type="InterPro" id="IPR011990">
    <property type="entry name" value="TPR-like_helical_dom_sf"/>
</dbReference>
<proteinExistence type="predicted"/>
<reference evidence="2 3" key="1">
    <citation type="journal article" date="2022" name="Nat. Plants">
        <title>Genomes of leafy and leafless Platanthera orchids illuminate the evolution of mycoheterotrophy.</title>
        <authorList>
            <person name="Li M.H."/>
            <person name="Liu K.W."/>
            <person name="Li Z."/>
            <person name="Lu H.C."/>
            <person name="Ye Q.L."/>
            <person name="Zhang D."/>
            <person name="Wang J.Y."/>
            <person name="Li Y.F."/>
            <person name="Zhong Z.M."/>
            <person name="Liu X."/>
            <person name="Yu X."/>
            <person name="Liu D.K."/>
            <person name="Tu X.D."/>
            <person name="Liu B."/>
            <person name="Hao Y."/>
            <person name="Liao X.Y."/>
            <person name="Jiang Y.T."/>
            <person name="Sun W.H."/>
            <person name="Chen J."/>
            <person name="Chen Y.Q."/>
            <person name="Ai Y."/>
            <person name="Zhai J.W."/>
            <person name="Wu S.S."/>
            <person name="Zhou Z."/>
            <person name="Hsiao Y.Y."/>
            <person name="Wu W.L."/>
            <person name="Chen Y.Y."/>
            <person name="Lin Y.F."/>
            <person name="Hsu J.L."/>
            <person name="Li C.Y."/>
            <person name="Wang Z.W."/>
            <person name="Zhao X."/>
            <person name="Zhong W.Y."/>
            <person name="Ma X.K."/>
            <person name="Ma L."/>
            <person name="Huang J."/>
            <person name="Chen G.Z."/>
            <person name="Huang M.Z."/>
            <person name="Huang L."/>
            <person name="Peng D.H."/>
            <person name="Luo Y.B."/>
            <person name="Zou S.Q."/>
            <person name="Chen S.P."/>
            <person name="Lan S."/>
            <person name="Tsai W.C."/>
            <person name="Van de Peer Y."/>
            <person name="Liu Z.J."/>
        </authorList>
    </citation>
    <scope>NUCLEOTIDE SEQUENCE [LARGE SCALE GENOMIC DNA]</scope>
    <source>
        <strain evidence="2">Lor288</strain>
    </source>
</reference>
<dbReference type="Proteomes" id="UP001412067">
    <property type="component" value="Unassembled WGS sequence"/>
</dbReference>
<organism evidence="2 3">
    <name type="scientific">Platanthera guangdongensis</name>
    <dbReference type="NCBI Taxonomy" id="2320717"/>
    <lineage>
        <taxon>Eukaryota</taxon>
        <taxon>Viridiplantae</taxon>
        <taxon>Streptophyta</taxon>
        <taxon>Embryophyta</taxon>
        <taxon>Tracheophyta</taxon>
        <taxon>Spermatophyta</taxon>
        <taxon>Magnoliopsida</taxon>
        <taxon>Liliopsida</taxon>
        <taxon>Asparagales</taxon>
        <taxon>Orchidaceae</taxon>
        <taxon>Orchidoideae</taxon>
        <taxon>Orchideae</taxon>
        <taxon>Orchidinae</taxon>
        <taxon>Platanthera</taxon>
    </lineage>
</organism>
<keyword evidence="3" id="KW-1185">Reference proteome</keyword>